<dbReference type="Proteomes" id="UP001199054">
    <property type="component" value="Unassembled WGS sequence"/>
</dbReference>
<dbReference type="PROSITE" id="PS01031">
    <property type="entry name" value="SHSP"/>
    <property type="match status" value="1"/>
</dbReference>
<feature type="domain" description="SHSP" evidence="4">
    <location>
        <begin position="43"/>
        <end position="151"/>
    </location>
</feature>
<organism evidence="5 6">
    <name type="scientific">Streptomyces antimicrobicus</name>
    <dbReference type="NCBI Taxonomy" id="2883108"/>
    <lineage>
        <taxon>Bacteria</taxon>
        <taxon>Bacillati</taxon>
        <taxon>Actinomycetota</taxon>
        <taxon>Actinomycetes</taxon>
        <taxon>Kitasatosporales</taxon>
        <taxon>Streptomycetaceae</taxon>
        <taxon>Streptomyces</taxon>
    </lineage>
</organism>
<dbReference type="Gene3D" id="2.60.40.790">
    <property type="match status" value="1"/>
</dbReference>
<dbReference type="CDD" id="cd06464">
    <property type="entry name" value="ACD_sHsps-like"/>
    <property type="match status" value="1"/>
</dbReference>
<evidence type="ECO:0000313" key="6">
    <source>
        <dbReference type="Proteomes" id="UP001199054"/>
    </source>
</evidence>
<dbReference type="PANTHER" id="PTHR11527">
    <property type="entry name" value="HEAT-SHOCK PROTEIN 20 FAMILY MEMBER"/>
    <property type="match status" value="1"/>
</dbReference>
<dbReference type="InterPro" id="IPR008978">
    <property type="entry name" value="HSP20-like_chaperone"/>
</dbReference>
<dbReference type="EMBL" id="JAJAUY010000096">
    <property type="protein sequence ID" value="MCB5181935.1"/>
    <property type="molecule type" value="Genomic_DNA"/>
</dbReference>
<comment type="caution">
    <text evidence="5">The sequence shown here is derived from an EMBL/GenBank/DDBJ whole genome shotgun (WGS) entry which is preliminary data.</text>
</comment>
<comment type="similarity">
    <text evidence="1 2">Belongs to the small heat shock protein (HSP20) family.</text>
</comment>
<proteinExistence type="inferred from homology"/>
<evidence type="ECO:0000259" key="4">
    <source>
        <dbReference type="PROSITE" id="PS01031"/>
    </source>
</evidence>
<gene>
    <name evidence="5" type="ORF">LG632_21450</name>
</gene>
<dbReference type="Pfam" id="PF00011">
    <property type="entry name" value="HSP20"/>
    <property type="match status" value="1"/>
</dbReference>
<reference evidence="5 6" key="1">
    <citation type="submission" date="2021-10" db="EMBL/GenBank/DDBJ databases">
        <title>Streptomyces sp. strain SMC 277, a novel streptomycete isolated from soil.</title>
        <authorList>
            <person name="Chanama M."/>
        </authorList>
    </citation>
    <scope>NUCLEOTIDE SEQUENCE [LARGE SCALE GENOMIC DNA]</scope>
    <source>
        <strain evidence="5 6">SMC 277</strain>
    </source>
</reference>
<sequence>MALPIRRGGALSERLRPSWDPFREFENMWGEMGRLLEQAAVPATAGGQWLPMAEEEETDDAYVVRMELPGVPAENVDIEVGDNELSISGEVSEEHRGKVLSRRTGKFSYRTSLPGMVDASRCDADLSEGLLTVRIPKTTESRRRKVELKSAGARGLGAAEEPRAGEGGHGAQAAPMQGMQGSEGMHGSAGA</sequence>
<dbReference type="RefSeq" id="WP_226729037.1">
    <property type="nucleotide sequence ID" value="NZ_JAJAUY010000096.1"/>
</dbReference>
<feature type="region of interest" description="Disordered" evidence="3">
    <location>
        <begin position="141"/>
        <end position="191"/>
    </location>
</feature>
<name>A0ABS8BBF0_9ACTN</name>
<keyword evidence="6" id="KW-1185">Reference proteome</keyword>
<evidence type="ECO:0000256" key="3">
    <source>
        <dbReference type="SAM" id="MobiDB-lite"/>
    </source>
</evidence>
<evidence type="ECO:0000256" key="2">
    <source>
        <dbReference type="RuleBase" id="RU003616"/>
    </source>
</evidence>
<protein>
    <submittedName>
        <fullName evidence="5">Hsp20/alpha crystallin family protein</fullName>
    </submittedName>
</protein>
<evidence type="ECO:0000313" key="5">
    <source>
        <dbReference type="EMBL" id="MCB5181935.1"/>
    </source>
</evidence>
<accession>A0ABS8BBF0</accession>
<dbReference type="InterPro" id="IPR031107">
    <property type="entry name" value="Small_HSP"/>
</dbReference>
<dbReference type="InterPro" id="IPR002068">
    <property type="entry name" value="A-crystallin/Hsp20_dom"/>
</dbReference>
<dbReference type="SUPFAM" id="SSF49764">
    <property type="entry name" value="HSP20-like chaperones"/>
    <property type="match status" value="1"/>
</dbReference>
<evidence type="ECO:0000256" key="1">
    <source>
        <dbReference type="PROSITE-ProRule" id="PRU00285"/>
    </source>
</evidence>